<organism evidence="1 2">
    <name type="scientific">Haloferax volcanii (strain ATCC 29605 / DSM 3757 / JCM 8879 / NBRC 14742 / NCIMB 2012 / VKM B-1768 / DS2)</name>
    <name type="common">Halobacterium volcanii</name>
    <dbReference type="NCBI Taxonomy" id="309800"/>
    <lineage>
        <taxon>Archaea</taxon>
        <taxon>Methanobacteriati</taxon>
        <taxon>Methanobacteriota</taxon>
        <taxon>Stenosarchaea group</taxon>
        <taxon>Halobacteria</taxon>
        <taxon>Halobacteriales</taxon>
        <taxon>Haloferacaceae</taxon>
        <taxon>Haloferax</taxon>
    </lineage>
</organism>
<reference evidence="2" key="1">
    <citation type="submission" date="2012-11" db="EMBL/GenBank/DDBJ databases">
        <authorList>
            <person name="Becker E.A."/>
            <person name="Seitzer P."/>
            <person name="Tritt A."/>
            <person name="Larsen D."/>
            <person name="Yao A."/>
            <person name="Wu D."/>
            <person name="Darling A."/>
            <person name="Eisen J.A."/>
            <person name="Facciotti M.T."/>
        </authorList>
    </citation>
    <scope>NUCLEOTIDE SEQUENCE [LARGE SCALE GENOMIC DNA]</scope>
    <source>
        <strain evidence="2">ATCC 29605 / DSM 3757 / JCM 8879 / NBRC 14742 / NCIMB 2012 / VKM B-1768 / DS2</strain>
    </source>
</reference>
<gene>
    <name evidence="1" type="ORF">C498_08250</name>
</gene>
<evidence type="ECO:0000313" key="1">
    <source>
        <dbReference type="EMBL" id="ELY32503.1"/>
    </source>
</evidence>
<dbReference type="AlphaFoldDB" id="D4GUA8"/>
<proteinExistence type="predicted"/>
<reference evidence="1 2" key="2">
    <citation type="journal article" date="2014" name="PLoS Genet.">
        <title>Phylogenetically driven sequencing of extremely halophilic archaea reveals strategies for static and dynamic osmo-response.</title>
        <authorList>
            <person name="Becker E.A."/>
            <person name="Seitzer P.M."/>
            <person name="Tritt A."/>
            <person name="Larsen D."/>
            <person name="Krusor M."/>
            <person name="Yao A.I."/>
            <person name="Wu D."/>
            <person name="Madern D."/>
            <person name="Eisen J.A."/>
            <person name="Darling A.E."/>
            <person name="Facciotti M.T."/>
        </authorList>
    </citation>
    <scope>NUCLEOTIDE SEQUENCE [LARGE SCALE GENOMIC DNA]</scope>
    <source>
        <strain evidence="2">ATCC 29605 / DSM 3757 / JCM 8879 / NBRC 14742 / NCIMB 2012 / VKM B-1768 / DS2</strain>
    </source>
</reference>
<protein>
    <submittedName>
        <fullName evidence="1">Uncharacterized protein</fullName>
    </submittedName>
</protein>
<name>D4GUA8_HALVD</name>
<dbReference type="Proteomes" id="UP000011532">
    <property type="component" value="Unassembled WGS sequence"/>
</dbReference>
<evidence type="ECO:0000313" key="2">
    <source>
        <dbReference type="Proteomes" id="UP000011532"/>
    </source>
</evidence>
<dbReference type="EMBL" id="AOHU01000046">
    <property type="protein sequence ID" value="ELY32503.1"/>
    <property type="molecule type" value="Genomic_DNA"/>
</dbReference>
<accession>D4GUA8</accession>
<sequence>MAVGPVGDGSFDVAGIVDDSRRVLQAVFGRPVGEERLAPFAVVSFIRDDTLESGLDLSRPVASREFVVRSF</sequence>
<comment type="caution">
    <text evidence="1">The sequence shown here is derived from an EMBL/GenBank/DDBJ whole genome shotgun (WGS) entry which is preliminary data.</text>
</comment>
<dbReference type="PATRIC" id="fig|309800.29.peg.1611"/>